<dbReference type="AlphaFoldDB" id="A0AAD5QA81"/>
<gene>
    <name evidence="2" type="ORF">P43SY_004405</name>
</gene>
<keyword evidence="1" id="KW-1133">Transmembrane helix</keyword>
<evidence type="ECO:0000313" key="3">
    <source>
        <dbReference type="Proteomes" id="UP001209570"/>
    </source>
</evidence>
<keyword evidence="3" id="KW-1185">Reference proteome</keyword>
<keyword evidence="1" id="KW-0472">Membrane</keyword>
<dbReference type="InterPro" id="IPR006461">
    <property type="entry name" value="PLAC_motif_containing"/>
</dbReference>
<evidence type="ECO:0000313" key="2">
    <source>
        <dbReference type="EMBL" id="KAJ0408247.1"/>
    </source>
</evidence>
<dbReference type="NCBIfam" id="TIGR01571">
    <property type="entry name" value="A_thal_Cys_rich"/>
    <property type="match status" value="1"/>
</dbReference>
<organism evidence="2 3">
    <name type="scientific">Pythium insidiosum</name>
    <name type="common">Pythiosis disease agent</name>
    <dbReference type="NCBI Taxonomy" id="114742"/>
    <lineage>
        <taxon>Eukaryota</taxon>
        <taxon>Sar</taxon>
        <taxon>Stramenopiles</taxon>
        <taxon>Oomycota</taxon>
        <taxon>Peronosporomycetes</taxon>
        <taxon>Pythiales</taxon>
        <taxon>Pythiaceae</taxon>
        <taxon>Pythium</taxon>
    </lineage>
</organism>
<name>A0AAD5QA81_PYTIN</name>
<accession>A0AAD5QA81</accession>
<dbReference type="Pfam" id="PF04749">
    <property type="entry name" value="PLAC8"/>
    <property type="match status" value="1"/>
</dbReference>
<dbReference type="EMBL" id="JAKCXM010000013">
    <property type="protein sequence ID" value="KAJ0408247.1"/>
    <property type="molecule type" value="Genomic_DNA"/>
</dbReference>
<evidence type="ECO:0008006" key="4">
    <source>
        <dbReference type="Google" id="ProtNLM"/>
    </source>
</evidence>
<reference evidence="2" key="1">
    <citation type="submission" date="2021-12" db="EMBL/GenBank/DDBJ databases">
        <title>Prjna785345.</title>
        <authorList>
            <person name="Rujirawat T."/>
            <person name="Krajaejun T."/>
        </authorList>
    </citation>
    <scope>NUCLEOTIDE SEQUENCE</scope>
    <source>
        <strain evidence="2">Pi057C3</strain>
    </source>
</reference>
<proteinExistence type="predicted"/>
<evidence type="ECO:0000256" key="1">
    <source>
        <dbReference type="SAM" id="Phobius"/>
    </source>
</evidence>
<sequence length="234" mass="25514">MPSFFELATPPPLFSFSISPTKYKPIPAMADNYVKGEGEQPAVKAIPVDVESQAGQVTAGGIRVGAWDAEFCGCFNHLVPNCCMVTFLPCVSVAQIAQRISVLSYQTVLIVYFALWGCALFFSSVAWMAAGDSSVTWTQDSSGRVRFETSGGYWVSASVANTISWVMSVLAFIFIWQLRTKVRERFQIPGSCVEDFLLSLCCSCCTVAQMATHVKSYKPGSCDFGPPDTLPAYE</sequence>
<dbReference type="Proteomes" id="UP001209570">
    <property type="component" value="Unassembled WGS sequence"/>
</dbReference>
<dbReference type="PANTHER" id="PTHR15907">
    <property type="entry name" value="DUF614 FAMILY PROTEIN-RELATED"/>
    <property type="match status" value="1"/>
</dbReference>
<comment type="caution">
    <text evidence="2">The sequence shown here is derived from an EMBL/GenBank/DDBJ whole genome shotgun (WGS) entry which is preliminary data.</text>
</comment>
<feature type="transmembrane region" description="Helical" evidence="1">
    <location>
        <begin position="109"/>
        <end position="131"/>
    </location>
</feature>
<protein>
    <recommendedName>
        <fullName evidence="4">PLAC8 family protein</fullName>
    </recommendedName>
</protein>
<keyword evidence="1" id="KW-0812">Transmembrane</keyword>
<feature type="transmembrane region" description="Helical" evidence="1">
    <location>
        <begin position="151"/>
        <end position="176"/>
    </location>
</feature>